<protein>
    <submittedName>
        <fullName evidence="6">Uncharacterized protein</fullName>
    </submittedName>
</protein>
<dbReference type="SUPFAM" id="SSF51735">
    <property type="entry name" value="NAD(P)-binding Rossmann-fold domains"/>
    <property type="match status" value="1"/>
</dbReference>
<dbReference type="InterPro" id="IPR050223">
    <property type="entry name" value="D-isomer_2-hydroxyacid_DH"/>
</dbReference>
<dbReference type="AlphaFoldDB" id="A0A0F7S0B1"/>
<evidence type="ECO:0000259" key="5">
    <source>
        <dbReference type="Pfam" id="PF02826"/>
    </source>
</evidence>
<evidence type="ECO:0000256" key="3">
    <source>
        <dbReference type="RuleBase" id="RU003719"/>
    </source>
</evidence>
<dbReference type="Proteomes" id="UP000242770">
    <property type="component" value="Unassembled WGS sequence"/>
</dbReference>
<dbReference type="InterPro" id="IPR036291">
    <property type="entry name" value="NAD(P)-bd_dom_sf"/>
</dbReference>
<evidence type="ECO:0000256" key="2">
    <source>
        <dbReference type="ARBA" id="ARBA00023002"/>
    </source>
</evidence>
<dbReference type="SUPFAM" id="SSF52283">
    <property type="entry name" value="Formate/glycerate dehydrogenase catalytic domain-like"/>
    <property type="match status" value="1"/>
</dbReference>
<dbReference type="CDD" id="cd12168">
    <property type="entry name" value="Mand_dh_like"/>
    <property type="match status" value="1"/>
</dbReference>
<dbReference type="InterPro" id="IPR029752">
    <property type="entry name" value="D-isomer_DH_CS1"/>
</dbReference>
<evidence type="ECO:0000256" key="1">
    <source>
        <dbReference type="ARBA" id="ARBA00005854"/>
    </source>
</evidence>
<dbReference type="InterPro" id="IPR006140">
    <property type="entry name" value="D-isomer_DH_NAD-bd"/>
</dbReference>
<dbReference type="STRING" id="49012.A0A0F7S0B1"/>
<dbReference type="GO" id="GO:0005829">
    <property type="term" value="C:cytosol"/>
    <property type="evidence" value="ECO:0007669"/>
    <property type="project" value="TreeGrafter"/>
</dbReference>
<dbReference type="GO" id="GO:0030267">
    <property type="term" value="F:glyoxylate reductase (NADPH) activity"/>
    <property type="evidence" value="ECO:0007669"/>
    <property type="project" value="TreeGrafter"/>
</dbReference>
<evidence type="ECO:0000313" key="7">
    <source>
        <dbReference type="Proteomes" id="UP000242770"/>
    </source>
</evidence>
<dbReference type="InterPro" id="IPR006139">
    <property type="entry name" value="D-isomer_2_OHA_DH_cat_dom"/>
</dbReference>
<dbReference type="GO" id="GO:0016618">
    <property type="term" value="F:hydroxypyruvate reductase [NAD(P)H] activity"/>
    <property type="evidence" value="ECO:0007669"/>
    <property type="project" value="TreeGrafter"/>
</dbReference>
<gene>
    <name evidence="6" type="primary">SSCI49200.1</name>
</gene>
<dbReference type="Pfam" id="PF02826">
    <property type="entry name" value="2-Hacid_dh_C"/>
    <property type="match status" value="1"/>
</dbReference>
<dbReference type="EMBL" id="CCFA01002907">
    <property type="protein sequence ID" value="CDS00709.1"/>
    <property type="molecule type" value="Genomic_DNA"/>
</dbReference>
<organism evidence="6 7">
    <name type="scientific">Sporisorium scitamineum</name>
    <dbReference type="NCBI Taxonomy" id="49012"/>
    <lineage>
        <taxon>Eukaryota</taxon>
        <taxon>Fungi</taxon>
        <taxon>Dikarya</taxon>
        <taxon>Basidiomycota</taxon>
        <taxon>Ustilaginomycotina</taxon>
        <taxon>Ustilaginomycetes</taxon>
        <taxon>Ustilaginales</taxon>
        <taxon>Ustilaginaceae</taxon>
        <taxon>Sporisorium</taxon>
    </lineage>
</organism>
<proteinExistence type="inferred from homology"/>
<evidence type="ECO:0000313" key="6">
    <source>
        <dbReference type="EMBL" id="CDS00709.1"/>
    </source>
</evidence>
<sequence length="355" mass="38497">MSKPQVLICGTIVHAHDELKNDLGSVAEILVSSIKPKRHVYMTSSLTSKHLTAQQQLDISSRTEFFQACSSGGKYSNIVAIYRHNDSADKIGVFDAELINQLPSSLKSICHNGAGYDQIDVHAAKARGITVSHTPAAVDDATADTAMFLVLSSLRQYYRAEINARSGKWKSGLKPAHDPEGKTLGIIGMGGIGSALAKRAAAFDMKIIYYNRNPNPNADPSYKYVSSQQELLAQAHVVSLNLPLNKQTEKSFGKAQFDQMKDGAVLVNTARGGVVDEEALIEALASGKLSSAGLDVYPAEPKIDQRLVKMDNCILLPHMGTETVETQKKMEVQVFGSIKTALETGKPSFIVKEHK</sequence>
<dbReference type="InterPro" id="IPR029753">
    <property type="entry name" value="D-isomer_DH_CS"/>
</dbReference>
<dbReference type="Pfam" id="PF00389">
    <property type="entry name" value="2-Hacid_dh"/>
    <property type="match status" value="1"/>
</dbReference>
<dbReference type="PANTHER" id="PTHR10996:SF257">
    <property type="entry name" value="GLYOXYLATE REDUCTASE 1"/>
    <property type="match status" value="1"/>
</dbReference>
<keyword evidence="7" id="KW-1185">Reference proteome</keyword>
<keyword evidence="2 3" id="KW-0560">Oxidoreductase</keyword>
<dbReference type="PANTHER" id="PTHR10996">
    <property type="entry name" value="2-HYDROXYACID DEHYDROGENASE-RELATED"/>
    <property type="match status" value="1"/>
</dbReference>
<dbReference type="GO" id="GO:0051287">
    <property type="term" value="F:NAD binding"/>
    <property type="evidence" value="ECO:0007669"/>
    <property type="project" value="InterPro"/>
</dbReference>
<dbReference type="PROSITE" id="PS00065">
    <property type="entry name" value="D_2_HYDROXYACID_DH_1"/>
    <property type="match status" value="1"/>
</dbReference>
<name>A0A0F7S0B1_9BASI</name>
<feature type="domain" description="D-isomer specific 2-hydroxyacid dehydrogenase NAD-binding" evidence="5">
    <location>
        <begin position="148"/>
        <end position="320"/>
    </location>
</feature>
<comment type="similarity">
    <text evidence="1 3">Belongs to the D-isomer specific 2-hydroxyacid dehydrogenase family.</text>
</comment>
<dbReference type="Gene3D" id="3.40.50.720">
    <property type="entry name" value="NAD(P)-binding Rossmann-like Domain"/>
    <property type="match status" value="2"/>
</dbReference>
<dbReference type="PROSITE" id="PS00671">
    <property type="entry name" value="D_2_HYDROXYACID_DH_3"/>
    <property type="match status" value="1"/>
</dbReference>
<reference evidence="7" key="1">
    <citation type="submission" date="2014-06" db="EMBL/GenBank/DDBJ databases">
        <authorList>
            <person name="Berkman P.J."/>
        </authorList>
    </citation>
    <scope>NUCLEOTIDE SEQUENCE [LARGE SCALE GENOMIC DNA]</scope>
</reference>
<evidence type="ECO:0000259" key="4">
    <source>
        <dbReference type="Pfam" id="PF00389"/>
    </source>
</evidence>
<accession>A0A0F7S0B1</accession>
<dbReference type="FunFam" id="3.40.50.720:FF:000026">
    <property type="entry name" value="Glyoxylate/hydroxypyruvate reductase B"/>
    <property type="match status" value="1"/>
</dbReference>
<feature type="domain" description="D-isomer specific 2-hydroxyacid dehydrogenase catalytic" evidence="4">
    <location>
        <begin position="94"/>
        <end position="351"/>
    </location>
</feature>